<dbReference type="AlphaFoldDB" id="X0QD94"/>
<gene>
    <name evidence="2" type="ORF">RW1_093_00190</name>
</gene>
<evidence type="ECO:0000313" key="2">
    <source>
        <dbReference type="EMBL" id="GAF49532.1"/>
    </source>
</evidence>
<organism evidence="2 3">
    <name type="scientific">Rhodococcus wratislaviensis NBRC 100605</name>
    <dbReference type="NCBI Taxonomy" id="1219028"/>
    <lineage>
        <taxon>Bacteria</taxon>
        <taxon>Bacillati</taxon>
        <taxon>Actinomycetota</taxon>
        <taxon>Actinomycetes</taxon>
        <taxon>Mycobacteriales</taxon>
        <taxon>Nocardiaceae</taxon>
        <taxon>Rhodococcus</taxon>
    </lineage>
</organism>
<protein>
    <submittedName>
        <fullName evidence="2">Uncharacterized protein</fullName>
    </submittedName>
</protein>
<name>X0QD94_RHOWR</name>
<dbReference type="EMBL" id="BAWF01000093">
    <property type="protein sequence ID" value="GAF49532.1"/>
    <property type="molecule type" value="Genomic_DNA"/>
</dbReference>
<keyword evidence="3" id="KW-1185">Reference proteome</keyword>
<dbReference type="Proteomes" id="UP000019491">
    <property type="component" value="Unassembled WGS sequence"/>
</dbReference>
<sequence>MRPRPRPTGIFAFGNQRSHYVVYPGSYVMRTEGSMPRTREPSNKPFGRRNVGFGDEVVAAE</sequence>
<reference evidence="2 3" key="1">
    <citation type="submission" date="2014-02" db="EMBL/GenBank/DDBJ databases">
        <title>Whole genome shotgun sequence of Rhodococcus wratislaviensis NBRC 100605.</title>
        <authorList>
            <person name="Hosoyama A."/>
            <person name="Tsuchikane K."/>
            <person name="Yoshida I."/>
            <person name="Ohji S."/>
            <person name="Ichikawa N."/>
            <person name="Yamazoe A."/>
            <person name="Fujita N."/>
        </authorList>
    </citation>
    <scope>NUCLEOTIDE SEQUENCE [LARGE SCALE GENOMIC DNA]</scope>
    <source>
        <strain evidence="2 3">NBRC 100605</strain>
    </source>
</reference>
<evidence type="ECO:0000313" key="3">
    <source>
        <dbReference type="Proteomes" id="UP000019491"/>
    </source>
</evidence>
<accession>X0QD94</accession>
<evidence type="ECO:0000256" key="1">
    <source>
        <dbReference type="SAM" id="MobiDB-lite"/>
    </source>
</evidence>
<proteinExistence type="predicted"/>
<feature type="region of interest" description="Disordered" evidence="1">
    <location>
        <begin position="31"/>
        <end position="61"/>
    </location>
</feature>
<comment type="caution">
    <text evidence="2">The sequence shown here is derived from an EMBL/GenBank/DDBJ whole genome shotgun (WGS) entry which is preliminary data.</text>
</comment>